<gene>
    <name evidence="2" type="ORF">EVAR_85647_1</name>
</gene>
<dbReference type="Proteomes" id="UP000299102">
    <property type="component" value="Unassembled WGS sequence"/>
</dbReference>
<reference evidence="2 3" key="1">
    <citation type="journal article" date="2019" name="Commun. Biol.">
        <title>The bagworm genome reveals a unique fibroin gene that provides high tensile strength.</title>
        <authorList>
            <person name="Kono N."/>
            <person name="Nakamura H."/>
            <person name="Ohtoshi R."/>
            <person name="Tomita M."/>
            <person name="Numata K."/>
            <person name="Arakawa K."/>
        </authorList>
    </citation>
    <scope>NUCLEOTIDE SEQUENCE [LARGE SCALE GENOMIC DNA]</scope>
</reference>
<sequence length="301" mass="33415">MNCPFLFDIRRSEHCDTITFRPSQGQAQGILRTSELTAATSRTVNENLLKLGGPSRRRGRGAGAARASLKWAGRGANARRRRRSLTFVRTHRRVLSSALYQNVCWSEHHGATRSAPTCVRLYGSSVKRGDDASAGRLSTCQFFSEVGGRTSRRPCACSARSVVCAFDPVDSLSTHFDRHTSKLGNRAVCTRLSRQGGAKKYSEDDRNERPRRPRPGVPRAARANRHSSYLCRKRQHRFIIYGLVVSCGGMLPLGTRTKQLIRRGEYEVDIGQDSAVVTVNWRTESPPSPGLGWDANATLTQ</sequence>
<dbReference type="EMBL" id="BGZK01000958">
    <property type="protein sequence ID" value="GBP66500.1"/>
    <property type="molecule type" value="Genomic_DNA"/>
</dbReference>
<keyword evidence="3" id="KW-1185">Reference proteome</keyword>
<dbReference type="AlphaFoldDB" id="A0A4C1XTQ6"/>
<proteinExistence type="predicted"/>
<protein>
    <submittedName>
        <fullName evidence="2">Uncharacterized protein</fullName>
    </submittedName>
</protein>
<comment type="caution">
    <text evidence="2">The sequence shown here is derived from an EMBL/GenBank/DDBJ whole genome shotgun (WGS) entry which is preliminary data.</text>
</comment>
<evidence type="ECO:0000313" key="3">
    <source>
        <dbReference type="Proteomes" id="UP000299102"/>
    </source>
</evidence>
<evidence type="ECO:0000313" key="2">
    <source>
        <dbReference type="EMBL" id="GBP66500.1"/>
    </source>
</evidence>
<feature type="region of interest" description="Disordered" evidence="1">
    <location>
        <begin position="194"/>
        <end position="225"/>
    </location>
</feature>
<organism evidence="2 3">
    <name type="scientific">Eumeta variegata</name>
    <name type="common">Bagworm moth</name>
    <name type="synonym">Eumeta japonica</name>
    <dbReference type="NCBI Taxonomy" id="151549"/>
    <lineage>
        <taxon>Eukaryota</taxon>
        <taxon>Metazoa</taxon>
        <taxon>Ecdysozoa</taxon>
        <taxon>Arthropoda</taxon>
        <taxon>Hexapoda</taxon>
        <taxon>Insecta</taxon>
        <taxon>Pterygota</taxon>
        <taxon>Neoptera</taxon>
        <taxon>Endopterygota</taxon>
        <taxon>Lepidoptera</taxon>
        <taxon>Glossata</taxon>
        <taxon>Ditrysia</taxon>
        <taxon>Tineoidea</taxon>
        <taxon>Psychidae</taxon>
        <taxon>Oiketicinae</taxon>
        <taxon>Eumeta</taxon>
    </lineage>
</organism>
<name>A0A4C1XTQ6_EUMVA</name>
<evidence type="ECO:0000256" key="1">
    <source>
        <dbReference type="SAM" id="MobiDB-lite"/>
    </source>
</evidence>
<feature type="compositionally biased region" description="Basic and acidic residues" evidence="1">
    <location>
        <begin position="200"/>
        <end position="210"/>
    </location>
</feature>
<accession>A0A4C1XTQ6</accession>